<dbReference type="InterPro" id="IPR007627">
    <property type="entry name" value="RNA_pol_sigma70_r2"/>
</dbReference>
<evidence type="ECO:0000259" key="7">
    <source>
        <dbReference type="Pfam" id="PF04542"/>
    </source>
</evidence>
<dbReference type="InterPro" id="IPR000792">
    <property type="entry name" value="Tscrpt_reg_LuxR_C"/>
</dbReference>
<proteinExistence type="inferred from homology"/>
<dbReference type="InterPro" id="IPR000838">
    <property type="entry name" value="RNA_pol_sigma70_ECF_CS"/>
</dbReference>
<feature type="domain" description="RNA polymerase sigma-70 region 2" evidence="7">
    <location>
        <begin position="27"/>
        <end position="92"/>
    </location>
</feature>
<dbReference type="InterPro" id="IPR036388">
    <property type="entry name" value="WH-like_DNA-bd_sf"/>
</dbReference>
<dbReference type="SUPFAM" id="SSF88659">
    <property type="entry name" value="Sigma3 and sigma4 domains of RNA polymerase sigma factors"/>
    <property type="match status" value="1"/>
</dbReference>
<evidence type="ECO:0000256" key="5">
    <source>
        <dbReference type="ARBA" id="ARBA00023163"/>
    </source>
</evidence>
<dbReference type="NCBIfam" id="TIGR02937">
    <property type="entry name" value="sigma70-ECF"/>
    <property type="match status" value="1"/>
</dbReference>
<evidence type="ECO:0000256" key="1">
    <source>
        <dbReference type="ARBA" id="ARBA00010641"/>
    </source>
</evidence>
<organism evidence="9 10">
    <name type="scientific">Agaribacillus aureus</name>
    <dbReference type="NCBI Taxonomy" id="3051825"/>
    <lineage>
        <taxon>Bacteria</taxon>
        <taxon>Pseudomonadati</taxon>
        <taxon>Bacteroidota</taxon>
        <taxon>Cytophagia</taxon>
        <taxon>Cytophagales</taxon>
        <taxon>Splendidivirgaceae</taxon>
        <taxon>Agaribacillus</taxon>
    </lineage>
</organism>
<keyword evidence="3 6" id="KW-0731">Sigma factor</keyword>
<dbReference type="Gene3D" id="1.10.1740.10">
    <property type="match status" value="1"/>
</dbReference>
<evidence type="ECO:0000256" key="6">
    <source>
        <dbReference type="RuleBase" id="RU000716"/>
    </source>
</evidence>
<evidence type="ECO:0000256" key="4">
    <source>
        <dbReference type="ARBA" id="ARBA00023125"/>
    </source>
</evidence>
<dbReference type="PANTHER" id="PTHR43133:SF46">
    <property type="entry name" value="RNA POLYMERASE SIGMA-70 FACTOR ECF SUBFAMILY"/>
    <property type="match status" value="1"/>
</dbReference>
<dbReference type="InterPro" id="IPR013324">
    <property type="entry name" value="RNA_pol_sigma_r3/r4-like"/>
</dbReference>
<dbReference type="EMBL" id="JAUJEB010000009">
    <property type="protein sequence ID" value="MDN5216482.1"/>
    <property type="molecule type" value="Genomic_DNA"/>
</dbReference>
<dbReference type="RefSeq" id="WP_346761819.1">
    <property type="nucleotide sequence ID" value="NZ_JAUJEB010000009.1"/>
</dbReference>
<dbReference type="InterPro" id="IPR039425">
    <property type="entry name" value="RNA_pol_sigma-70-like"/>
</dbReference>
<evidence type="ECO:0000256" key="2">
    <source>
        <dbReference type="ARBA" id="ARBA00023015"/>
    </source>
</evidence>
<evidence type="ECO:0000313" key="9">
    <source>
        <dbReference type="EMBL" id="MDN5216482.1"/>
    </source>
</evidence>
<dbReference type="SUPFAM" id="SSF88946">
    <property type="entry name" value="Sigma2 domain of RNA polymerase sigma factors"/>
    <property type="match status" value="1"/>
</dbReference>
<dbReference type="PRINTS" id="PR00038">
    <property type="entry name" value="HTHLUXR"/>
</dbReference>
<reference evidence="9" key="1">
    <citation type="submission" date="2023-06" db="EMBL/GenBank/DDBJ databases">
        <title>Genomic of Agaribacillus aureum.</title>
        <authorList>
            <person name="Wang G."/>
        </authorList>
    </citation>
    <scope>NUCLEOTIDE SEQUENCE</scope>
    <source>
        <strain evidence="9">BMA12</strain>
    </source>
</reference>
<dbReference type="InterPro" id="IPR014284">
    <property type="entry name" value="RNA_pol_sigma-70_dom"/>
</dbReference>
<feature type="domain" description="RNA polymerase sigma factor 70 region 4 type 2" evidence="8">
    <location>
        <begin position="125"/>
        <end position="176"/>
    </location>
</feature>
<dbReference type="PANTHER" id="PTHR43133">
    <property type="entry name" value="RNA POLYMERASE ECF-TYPE SIGMA FACTO"/>
    <property type="match status" value="1"/>
</dbReference>
<dbReference type="NCBIfam" id="TIGR02985">
    <property type="entry name" value="Sig70_bacteroi1"/>
    <property type="match status" value="1"/>
</dbReference>
<evidence type="ECO:0000259" key="8">
    <source>
        <dbReference type="Pfam" id="PF08281"/>
    </source>
</evidence>
<name>A0ABT8LHT4_9BACT</name>
<evidence type="ECO:0000313" key="10">
    <source>
        <dbReference type="Proteomes" id="UP001172083"/>
    </source>
</evidence>
<keyword evidence="4 6" id="KW-0238">DNA-binding</keyword>
<dbReference type="InterPro" id="IPR013325">
    <property type="entry name" value="RNA_pol_sigma_r2"/>
</dbReference>
<keyword evidence="2 6" id="KW-0805">Transcription regulation</keyword>
<dbReference type="PROSITE" id="PS01063">
    <property type="entry name" value="SIGMA70_ECF"/>
    <property type="match status" value="1"/>
</dbReference>
<dbReference type="Pfam" id="PF04542">
    <property type="entry name" value="Sigma70_r2"/>
    <property type="match status" value="1"/>
</dbReference>
<comment type="caution">
    <text evidence="9">The sequence shown here is derived from an EMBL/GenBank/DDBJ whole genome shotgun (WGS) entry which is preliminary data.</text>
</comment>
<keyword evidence="10" id="KW-1185">Reference proteome</keyword>
<accession>A0ABT8LHT4</accession>
<dbReference type="Proteomes" id="UP001172083">
    <property type="component" value="Unassembled WGS sequence"/>
</dbReference>
<comment type="similarity">
    <text evidence="1 6">Belongs to the sigma-70 factor family. ECF subfamily.</text>
</comment>
<dbReference type="Gene3D" id="1.10.10.10">
    <property type="entry name" value="Winged helix-like DNA-binding domain superfamily/Winged helix DNA-binding domain"/>
    <property type="match status" value="1"/>
</dbReference>
<keyword evidence="5 6" id="KW-0804">Transcription</keyword>
<dbReference type="InterPro" id="IPR014327">
    <property type="entry name" value="RNA_pol_sigma70_bacteroid"/>
</dbReference>
<evidence type="ECO:0000256" key="3">
    <source>
        <dbReference type="ARBA" id="ARBA00023082"/>
    </source>
</evidence>
<dbReference type="Pfam" id="PF08281">
    <property type="entry name" value="Sigma70_r4_2"/>
    <property type="match status" value="1"/>
</dbReference>
<gene>
    <name evidence="9" type="ORF">QQ020_30720</name>
</gene>
<sequence>MRKTNLPDDHDLLKAIRYGQKKAFNILFDRYASQLHHVALKYTGSPDKAEDIVQETFVKVWTHREKLQPHLPFVPYIIRISKNLIINRAKKRLHEQAYLRYKSLVHQDIGDTTENHVFLKELKDLLETKVAQLPEKRKKIYQMSREQGLTNREIAKKLVVSESTVENHINKALKDLKNYLQTYKYLSWIPQLILIRIVLVG</sequence>
<dbReference type="InterPro" id="IPR013249">
    <property type="entry name" value="RNA_pol_sigma70_r4_t2"/>
</dbReference>
<protein>
    <recommendedName>
        <fullName evidence="6">RNA polymerase sigma factor</fullName>
    </recommendedName>
</protein>